<sequence>MMLQRVEHLEIDPIKGVLKHATGPSEVSLIKAVSLYENNHAVLYKYGNMGCIGIALIDTNRAEMCHIAVDEIYRHQGIALQMIREIIRKYELTYIGAETDEEAVEFYKKCRFKIKSLGEKYPGVERFHCYLGNEQFKSMRNM</sequence>
<evidence type="ECO:0000313" key="2">
    <source>
        <dbReference type="EMBL" id="EJQ79060.1"/>
    </source>
</evidence>
<dbReference type="InterPro" id="IPR016181">
    <property type="entry name" value="Acyl_CoA_acyltransferase"/>
</dbReference>
<dbReference type="EMBL" id="AHEA01000022">
    <property type="protein sequence ID" value="EJQ79060.1"/>
    <property type="molecule type" value="Genomic_DNA"/>
</dbReference>
<dbReference type="Gene3D" id="3.40.630.30">
    <property type="match status" value="1"/>
</dbReference>
<name>J8DS87_BACCE</name>
<gene>
    <name evidence="2" type="ORF">IGC_02589</name>
</gene>
<dbReference type="PATRIC" id="fig|1053206.3.peg.2640"/>
<comment type="caution">
    <text evidence="2">The sequence shown here is derived from an EMBL/GenBank/DDBJ whole genome shotgun (WGS) entry which is preliminary data.</text>
</comment>
<proteinExistence type="predicted"/>
<dbReference type="GO" id="GO:0016747">
    <property type="term" value="F:acyltransferase activity, transferring groups other than amino-acyl groups"/>
    <property type="evidence" value="ECO:0007669"/>
    <property type="project" value="InterPro"/>
</dbReference>
<dbReference type="CDD" id="cd04301">
    <property type="entry name" value="NAT_SF"/>
    <property type="match status" value="1"/>
</dbReference>
<dbReference type="Pfam" id="PF13508">
    <property type="entry name" value="Acetyltransf_7"/>
    <property type="match status" value="1"/>
</dbReference>
<protein>
    <recommendedName>
        <fullName evidence="1">N-acetyltransferase domain-containing protein</fullName>
    </recommendedName>
</protein>
<accession>J8DS87</accession>
<dbReference type="SUPFAM" id="SSF55729">
    <property type="entry name" value="Acyl-CoA N-acyltransferases (Nat)"/>
    <property type="match status" value="1"/>
</dbReference>
<dbReference type="HOGENOM" id="CLU_133275_0_0_9"/>
<evidence type="ECO:0000313" key="3">
    <source>
        <dbReference type="Proteomes" id="UP000006977"/>
    </source>
</evidence>
<reference evidence="2 3" key="1">
    <citation type="submission" date="2012-04" db="EMBL/GenBank/DDBJ databases">
        <title>The Genome Sequence of Bacillus cereus HuA4-10.</title>
        <authorList>
            <consortium name="The Broad Institute Genome Sequencing Platform"/>
            <consortium name="The Broad Institute Genome Sequencing Center for Infectious Disease"/>
            <person name="Feldgarden M."/>
            <person name="Van der Auwera G.A."/>
            <person name="Mahillon J."/>
            <person name="Duprez V."/>
            <person name="Timmery S."/>
            <person name="Mattelet C."/>
            <person name="Dierick K."/>
            <person name="Sun M."/>
            <person name="Yu Z."/>
            <person name="Zhu L."/>
            <person name="Hu X."/>
            <person name="Shank E.B."/>
            <person name="Swiecicka I."/>
            <person name="Hansen B.M."/>
            <person name="Andrup L."/>
            <person name="Young S.K."/>
            <person name="Zeng Q."/>
            <person name="Gargeya S."/>
            <person name="Fitzgerald M."/>
            <person name="Haas B."/>
            <person name="Abouelleil A."/>
            <person name="Alvarado L."/>
            <person name="Arachchi H.M."/>
            <person name="Berlin A."/>
            <person name="Chapman S.B."/>
            <person name="Goldberg J."/>
            <person name="Griggs A."/>
            <person name="Gujja S."/>
            <person name="Hansen M."/>
            <person name="Howarth C."/>
            <person name="Imamovic A."/>
            <person name="Larimer J."/>
            <person name="McCowen C."/>
            <person name="Montmayeur A."/>
            <person name="Murphy C."/>
            <person name="Neiman D."/>
            <person name="Pearson M."/>
            <person name="Priest M."/>
            <person name="Roberts A."/>
            <person name="Saif S."/>
            <person name="Shea T."/>
            <person name="Sisk P."/>
            <person name="Sykes S."/>
            <person name="Wortman J."/>
            <person name="Nusbaum C."/>
            <person name="Birren B."/>
        </authorList>
    </citation>
    <scope>NUCLEOTIDE SEQUENCE [LARGE SCALE GENOMIC DNA]</scope>
    <source>
        <strain evidence="2 3">HuA4-10</strain>
    </source>
</reference>
<dbReference type="AlphaFoldDB" id="J8DS87"/>
<dbReference type="Proteomes" id="UP000006977">
    <property type="component" value="Unassembled WGS sequence"/>
</dbReference>
<feature type="domain" description="N-acetyltransferase" evidence="1">
    <location>
        <begin position="1"/>
        <end position="142"/>
    </location>
</feature>
<dbReference type="InterPro" id="IPR000182">
    <property type="entry name" value="GNAT_dom"/>
</dbReference>
<organism evidence="2 3">
    <name type="scientific">Bacillus cereus HuA4-10</name>
    <dbReference type="NCBI Taxonomy" id="1053206"/>
    <lineage>
        <taxon>Bacteria</taxon>
        <taxon>Bacillati</taxon>
        <taxon>Bacillota</taxon>
        <taxon>Bacilli</taxon>
        <taxon>Bacillales</taxon>
        <taxon>Bacillaceae</taxon>
        <taxon>Bacillus</taxon>
        <taxon>Bacillus cereus group</taxon>
    </lineage>
</organism>
<evidence type="ECO:0000259" key="1">
    <source>
        <dbReference type="PROSITE" id="PS51186"/>
    </source>
</evidence>
<dbReference type="PROSITE" id="PS51186">
    <property type="entry name" value="GNAT"/>
    <property type="match status" value="1"/>
</dbReference>